<dbReference type="PANTHER" id="PTHR26379:SF506">
    <property type="entry name" value="BTB DOMAIN-CONTAINING PROTEIN"/>
    <property type="match status" value="1"/>
</dbReference>
<evidence type="ECO:0000259" key="6">
    <source>
        <dbReference type="PROSITE" id="PS50144"/>
    </source>
</evidence>
<gene>
    <name evidence="7" type="ORF">HU200_028031</name>
</gene>
<dbReference type="SMART" id="SM00225">
    <property type="entry name" value="BTB"/>
    <property type="match status" value="1"/>
</dbReference>
<dbReference type="InterPro" id="IPR002083">
    <property type="entry name" value="MATH/TRAF_dom"/>
</dbReference>
<dbReference type="PANTHER" id="PTHR26379">
    <property type="entry name" value="BTB/POZ AND MATH DOMAIN-CONTAINING PROTEIN 1"/>
    <property type="match status" value="1"/>
</dbReference>
<evidence type="ECO:0000313" key="8">
    <source>
        <dbReference type="Proteomes" id="UP000636709"/>
    </source>
</evidence>
<evidence type="ECO:0000259" key="5">
    <source>
        <dbReference type="PROSITE" id="PS50097"/>
    </source>
</evidence>
<dbReference type="InterPro" id="IPR008974">
    <property type="entry name" value="TRAF-like"/>
</dbReference>
<evidence type="ECO:0000313" key="7">
    <source>
        <dbReference type="EMBL" id="KAF8714038.1"/>
    </source>
</evidence>
<keyword evidence="4" id="KW-1133">Transmembrane helix</keyword>
<dbReference type="Proteomes" id="UP000636709">
    <property type="component" value="Unassembled WGS sequence"/>
</dbReference>
<dbReference type="SUPFAM" id="SSF49599">
    <property type="entry name" value="TRAF domain-like"/>
    <property type="match status" value="1"/>
</dbReference>
<dbReference type="Pfam" id="PF00651">
    <property type="entry name" value="BTB"/>
    <property type="match status" value="1"/>
</dbReference>
<sequence length="376" mass="41345">MVFVTTIGSYSSQAKNLSNGRSTRSNPIVAGGHSWRIAFYPNGKLAGTAGFISLYLLLDDEVKGNPAAADDDIHVNLTVAGTSSASSASSPTTTSPRAFIKGDRFVIRCELTVLPASTPPAVDAPPPPKPSVARTAPPSSSTRTSRRSCLYGERRRQGCRRILDVSKEGADVELEVHGKVFAAHKSVLAARSSVFKEEFFGPTKEKDTSYVVINYNILPDAFEALLNYIYTDSLPEMMIMNNSLKGGALLAEDLLIAADRYNLKDLKSVIENRLCSHVGVSTVLPLLVIEEQYQCRKLRKMCLGFVGCDKNARAIMVTSNDVENLARSSPSVVKDVITEILDTSEARRRRLMNIWIWSSIYAFCFFFSLWPLVSWC</sequence>
<dbReference type="CDD" id="cd00121">
    <property type="entry name" value="MATH"/>
    <property type="match status" value="1"/>
</dbReference>
<dbReference type="AlphaFoldDB" id="A0A835C0V2"/>
<feature type="transmembrane region" description="Helical" evidence="4">
    <location>
        <begin position="354"/>
        <end position="373"/>
    </location>
</feature>
<feature type="compositionally biased region" description="Low complexity" evidence="3">
    <location>
        <begin position="131"/>
        <end position="143"/>
    </location>
</feature>
<protein>
    <submittedName>
        <fullName evidence="7">Uncharacterized protein</fullName>
    </submittedName>
</protein>
<accession>A0A835C0V2</accession>
<dbReference type="InterPro" id="IPR056423">
    <property type="entry name" value="BACK_BPM_SPOP"/>
</dbReference>
<organism evidence="7 8">
    <name type="scientific">Digitaria exilis</name>
    <dbReference type="NCBI Taxonomy" id="1010633"/>
    <lineage>
        <taxon>Eukaryota</taxon>
        <taxon>Viridiplantae</taxon>
        <taxon>Streptophyta</taxon>
        <taxon>Embryophyta</taxon>
        <taxon>Tracheophyta</taxon>
        <taxon>Spermatophyta</taxon>
        <taxon>Magnoliopsida</taxon>
        <taxon>Liliopsida</taxon>
        <taxon>Poales</taxon>
        <taxon>Poaceae</taxon>
        <taxon>PACMAD clade</taxon>
        <taxon>Panicoideae</taxon>
        <taxon>Panicodae</taxon>
        <taxon>Paniceae</taxon>
        <taxon>Anthephorinae</taxon>
        <taxon>Digitaria</taxon>
    </lineage>
</organism>
<evidence type="ECO:0000256" key="4">
    <source>
        <dbReference type="SAM" id="Phobius"/>
    </source>
</evidence>
<evidence type="ECO:0000256" key="2">
    <source>
        <dbReference type="ARBA" id="ARBA00010846"/>
    </source>
</evidence>
<feature type="region of interest" description="Disordered" evidence="3">
    <location>
        <begin position="117"/>
        <end position="150"/>
    </location>
</feature>
<reference evidence="7" key="1">
    <citation type="submission" date="2020-07" db="EMBL/GenBank/DDBJ databases">
        <title>Genome sequence and genetic diversity analysis of an under-domesticated orphan crop, white fonio (Digitaria exilis).</title>
        <authorList>
            <person name="Bennetzen J.L."/>
            <person name="Chen S."/>
            <person name="Ma X."/>
            <person name="Wang X."/>
            <person name="Yssel A.E.J."/>
            <person name="Chaluvadi S.R."/>
            <person name="Johnson M."/>
            <person name="Gangashetty P."/>
            <person name="Hamidou F."/>
            <person name="Sanogo M.D."/>
            <person name="Zwaenepoel A."/>
            <person name="Wallace J."/>
            <person name="Van De Peer Y."/>
            <person name="Van Deynze A."/>
        </authorList>
    </citation>
    <scope>NUCLEOTIDE SEQUENCE</scope>
    <source>
        <tissue evidence="7">Leaves</tissue>
    </source>
</reference>
<keyword evidence="8" id="KW-1185">Reference proteome</keyword>
<proteinExistence type="inferred from homology"/>
<dbReference type="Gene3D" id="3.30.710.10">
    <property type="entry name" value="Potassium Channel Kv1.1, Chain A"/>
    <property type="match status" value="1"/>
</dbReference>
<comment type="similarity">
    <text evidence="2">Belongs to the Tdpoz family.</text>
</comment>
<feature type="domain" description="MATH" evidence="6">
    <location>
        <begin position="1"/>
        <end position="117"/>
    </location>
</feature>
<dbReference type="PROSITE" id="PS50097">
    <property type="entry name" value="BTB"/>
    <property type="match status" value="1"/>
</dbReference>
<comment type="caution">
    <text evidence="7">The sequence shown here is derived from an EMBL/GenBank/DDBJ whole genome shotgun (WGS) entry which is preliminary data.</text>
</comment>
<comment type="pathway">
    <text evidence="1">Protein modification; protein ubiquitination.</text>
</comment>
<keyword evidence="4" id="KW-0472">Membrane</keyword>
<dbReference type="InterPro" id="IPR000210">
    <property type="entry name" value="BTB/POZ_dom"/>
</dbReference>
<dbReference type="Pfam" id="PF24570">
    <property type="entry name" value="BACK_BPM_SPOP"/>
    <property type="match status" value="1"/>
</dbReference>
<dbReference type="Gene3D" id="2.60.210.10">
    <property type="entry name" value="Apoptosis, Tumor Necrosis Factor Receptor Associated Protein 2, Chain A"/>
    <property type="match status" value="1"/>
</dbReference>
<dbReference type="InterPro" id="IPR011333">
    <property type="entry name" value="SKP1/BTB/POZ_sf"/>
</dbReference>
<dbReference type="InterPro" id="IPR045005">
    <property type="entry name" value="BPM1-6"/>
</dbReference>
<dbReference type="Pfam" id="PF22486">
    <property type="entry name" value="MATH_2"/>
    <property type="match status" value="1"/>
</dbReference>
<name>A0A835C0V2_9POAL</name>
<dbReference type="SUPFAM" id="SSF54695">
    <property type="entry name" value="POZ domain"/>
    <property type="match status" value="1"/>
</dbReference>
<evidence type="ECO:0000256" key="3">
    <source>
        <dbReference type="SAM" id="MobiDB-lite"/>
    </source>
</evidence>
<dbReference type="PROSITE" id="PS50144">
    <property type="entry name" value="MATH"/>
    <property type="match status" value="1"/>
</dbReference>
<dbReference type="EMBL" id="JACEFO010001739">
    <property type="protein sequence ID" value="KAF8714038.1"/>
    <property type="molecule type" value="Genomic_DNA"/>
</dbReference>
<keyword evidence="4" id="KW-0812">Transmembrane</keyword>
<dbReference type="OrthoDB" id="6359816at2759"/>
<evidence type="ECO:0000256" key="1">
    <source>
        <dbReference type="ARBA" id="ARBA00004906"/>
    </source>
</evidence>
<feature type="domain" description="BTB" evidence="5">
    <location>
        <begin position="170"/>
        <end position="234"/>
    </location>
</feature>
<dbReference type="GO" id="GO:0016567">
    <property type="term" value="P:protein ubiquitination"/>
    <property type="evidence" value="ECO:0007669"/>
    <property type="project" value="InterPro"/>
</dbReference>